<gene>
    <name evidence="7" type="ORF">JOD01_002648</name>
</gene>
<evidence type="ECO:0000256" key="5">
    <source>
        <dbReference type="ARBA" id="ARBA00023049"/>
    </source>
</evidence>
<evidence type="ECO:0000313" key="8">
    <source>
        <dbReference type="Proteomes" id="UP000717624"/>
    </source>
</evidence>
<evidence type="ECO:0000256" key="4">
    <source>
        <dbReference type="ARBA" id="ARBA00022833"/>
    </source>
</evidence>
<evidence type="ECO:0000256" key="2">
    <source>
        <dbReference type="ARBA" id="ARBA00022723"/>
    </source>
</evidence>
<dbReference type="Pfam" id="PF14464">
    <property type="entry name" value="Prok-JAB"/>
    <property type="match status" value="1"/>
</dbReference>
<name>A0A938XVQ2_9BACL</name>
<keyword evidence="4" id="KW-0862">Zinc</keyword>
<reference evidence="7" key="1">
    <citation type="submission" date="2021-01" db="EMBL/GenBank/DDBJ databases">
        <title>Genomic Encyclopedia of Type Strains, Phase IV (KMG-IV): sequencing the most valuable type-strain genomes for metagenomic binning, comparative biology and taxonomic classification.</title>
        <authorList>
            <person name="Goeker M."/>
        </authorList>
    </citation>
    <scope>NUCLEOTIDE SEQUENCE</scope>
    <source>
        <strain evidence="7">DSM 25523</strain>
    </source>
</reference>
<keyword evidence="5" id="KW-0482">Metalloprotease</keyword>
<dbReference type="GO" id="GO:0000502">
    <property type="term" value="C:proteasome complex"/>
    <property type="evidence" value="ECO:0007669"/>
    <property type="project" value="UniProtKB-KW"/>
</dbReference>
<dbReference type="GO" id="GO:0008235">
    <property type="term" value="F:metalloexopeptidase activity"/>
    <property type="evidence" value="ECO:0007669"/>
    <property type="project" value="TreeGrafter"/>
</dbReference>
<dbReference type="AlphaFoldDB" id="A0A938XVQ2"/>
<keyword evidence="2" id="KW-0479">Metal-binding</keyword>
<evidence type="ECO:0000259" key="6">
    <source>
        <dbReference type="Pfam" id="PF14464"/>
    </source>
</evidence>
<dbReference type="PANTHER" id="PTHR34858:SF1">
    <property type="entry name" value="CYSO-CYSTEINE PEPTIDASE"/>
    <property type="match status" value="1"/>
</dbReference>
<feature type="domain" description="JAB" evidence="6">
    <location>
        <begin position="21"/>
        <end position="121"/>
    </location>
</feature>
<comment type="caution">
    <text evidence="7">The sequence shown here is derived from an EMBL/GenBank/DDBJ whole genome shotgun (WGS) entry which is preliminary data.</text>
</comment>
<dbReference type="GO" id="GO:0006508">
    <property type="term" value="P:proteolysis"/>
    <property type="evidence" value="ECO:0007669"/>
    <property type="project" value="UniProtKB-KW"/>
</dbReference>
<dbReference type="GO" id="GO:0008270">
    <property type="term" value="F:zinc ion binding"/>
    <property type="evidence" value="ECO:0007669"/>
    <property type="project" value="TreeGrafter"/>
</dbReference>
<accession>A0A938XVQ2</accession>
<organism evidence="7 8">
    <name type="scientific">Brevibacillus fulvus</name>
    <dbReference type="NCBI Taxonomy" id="1125967"/>
    <lineage>
        <taxon>Bacteria</taxon>
        <taxon>Bacillati</taxon>
        <taxon>Bacillota</taxon>
        <taxon>Bacilli</taxon>
        <taxon>Bacillales</taxon>
        <taxon>Paenibacillaceae</taxon>
        <taxon>Brevibacillus</taxon>
    </lineage>
</organism>
<proteinExistence type="predicted"/>
<dbReference type="InterPro" id="IPR051929">
    <property type="entry name" value="VirAsm_ModProt"/>
</dbReference>
<sequence>MLTDLLGDPFANKDTKICIDRKVLKHLLAEAESALPFEYSALLAGRANAISQFVAAPAASRQPAAFVWEGPDFFASLRKIKADGLLWQGVLHTHPATLPLPSTADRQGWHYPMLSYWILSFPGGKADLRLYRYSGNRFVQHDYEIR</sequence>
<dbReference type="EMBL" id="JAFBEB010000009">
    <property type="protein sequence ID" value="MBM7591022.1"/>
    <property type="molecule type" value="Genomic_DNA"/>
</dbReference>
<dbReference type="InterPro" id="IPR028090">
    <property type="entry name" value="JAB_dom_prok"/>
</dbReference>
<protein>
    <submittedName>
        <fullName evidence="7">Proteasome lid subunit RPN8/RPN11</fullName>
    </submittedName>
</protein>
<dbReference type="Gene3D" id="3.40.140.10">
    <property type="entry name" value="Cytidine Deaminase, domain 2"/>
    <property type="match status" value="1"/>
</dbReference>
<keyword evidence="3" id="KW-0378">Hydrolase</keyword>
<dbReference type="PANTHER" id="PTHR34858">
    <property type="entry name" value="CYSO-CYSTEINE PEPTIDASE"/>
    <property type="match status" value="1"/>
</dbReference>
<evidence type="ECO:0000313" key="7">
    <source>
        <dbReference type="EMBL" id="MBM7591022.1"/>
    </source>
</evidence>
<keyword evidence="7" id="KW-0647">Proteasome</keyword>
<evidence type="ECO:0000256" key="1">
    <source>
        <dbReference type="ARBA" id="ARBA00022670"/>
    </source>
</evidence>
<keyword evidence="1" id="KW-0645">Protease</keyword>
<dbReference type="SUPFAM" id="SSF102712">
    <property type="entry name" value="JAB1/MPN domain"/>
    <property type="match status" value="1"/>
</dbReference>
<dbReference type="RefSeq" id="WP_204518765.1">
    <property type="nucleotide sequence ID" value="NZ_BAABIN010000014.1"/>
</dbReference>
<evidence type="ECO:0000256" key="3">
    <source>
        <dbReference type="ARBA" id="ARBA00022801"/>
    </source>
</evidence>
<keyword evidence="8" id="KW-1185">Reference proteome</keyword>
<dbReference type="Proteomes" id="UP000717624">
    <property type="component" value="Unassembled WGS sequence"/>
</dbReference>